<dbReference type="Gene3D" id="1.25.40.20">
    <property type="entry name" value="Ankyrin repeat-containing domain"/>
    <property type="match status" value="1"/>
</dbReference>
<evidence type="ECO:0000313" key="4">
    <source>
        <dbReference type="EMBL" id="UUI65042.1"/>
    </source>
</evidence>
<dbReference type="PANTHER" id="PTHR24198">
    <property type="entry name" value="ANKYRIN REPEAT AND PROTEIN KINASE DOMAIN-CONTAINING PROTEIN"/>
    <property type="match status" value="1"/>
</dbReference>
<evidence type="ECO:0000313" key="5">
    <source>
        <dbReference type="Proteomes" id="UP001317322"/>
    </source>
</evidence>
<feature type="repeat" description="ANK" evidence="3">
    <location>
        <begin position="103"/>
        <end position="135"/>
    </location>
</feature>
<dbReference type="PROSITE" id="PS50088">
    <property type="entry name" value="ANK_REPEAT"/>
    <property type="match status" value="1"/>
</dbReference>
<accession>A0ABY5K3K5</accession>
<dbReference type="InterPro" id="IPR002110">
    <property type="entry name" value="Ankyrin_rpt"/>
</dbReference>
<name>A0ABY5K3K5_9CELL</name>
<dbReference type="SMART" id="SM00248">
    <property type="entry name" value="ANK"/>
    <property type="match status" value="3"/>
</dbReference>
<reference evidence="4 5" key="1">
    <citation type="submission" date="2022-07" db="EMBL/GenBank/DDBJ databases">
        <title>Novel species in genus cellulomonas.</title>
        <authorList>
            <person name="Ye L."/>
        </authorList>
    </citation>
    <scope>NUCLEOTIDE SEQUENCE [LARGE SCALE GENOMIC DNA]</scope>
    <source>
        <strain evidence="5">zg-Y908</strain>
    </source>
</reference>
<proteinExistence type="predicted"/>
<evidence type="ECO:0000256" key="3">
    <source>
        <dbReference type="PROSITE-ProRule" id="PRU00023"/>
    </source>
</evidence>
<dbReference type="InterPro" id="IPR036770">
    <property type="entry name" value="Ankyrin_rpt-contain_sf"/>
</dbReference>
<dbReference type="PROSITE" id="PS50297">
    <property type="entry name" value="ANK_REP_REGION"/>
    <property type="match status" value="1"/>
</dbReference>
<dbReference type="SUPFAM" id="SSF48403">
    <property type="entry name" value="Ankyrin repeat"/>
    <property type="match status" value="1"/>
</dbReference>
<dbReference type="RefSeq" id="WP_227563535.1">
    <property type="nucleotide sequence ID" value="NZ_CP101989.1"/>
</dbReference>
<sequence>MGGRTEHLPQDFADLLAEADLPTLQAVFDDCVPDARGGYAEQTALAFDACPDDLARWLVAQGADVDAPDRWGNTPLHTRARSGRSTIDVLLELGADVHADGATVGTPLHAAAASLHAENAALLLAHGADVDARNRDGLTPLELALRSCSNIDLERAAPFARLLLDAGATRTPAMSTFVEEIGQRFEEHREKIPADLAGPASAGLDALYRLFGVVPAARRARHDGVAPIVVTSTRWQDQHAELWDSLVPGSGAAATVQGEVVRISGRLAHELEGNGGANWDDDFRAMARAFADHVATGTPLPDADLAEVRTAVDDLVRTGSGATARLAELAVAWVLRNPDPRPLDAPGYRR</sequence>
<dbReference type="PANTHER" id="PTHR24198:SF165">
    <property type="entry name" value="ANKYRIN REPEAT-CONTAINING PROTEIN-RELATED"/>
    <property type="match status" value="1"/>
</dbReference>
<gene>
    <name evidence="4" type="ORF">NP075_18335</name>
</gene>
<dbReference type="PRINTS" id="PR01415">
    <property type="entry name" value="ANKYRIN"/>
</dbReference>
<organism evidence="4 5">
    <name type="scientific">Cellulomonas wangsupingiae</name>
    <dbReference type="NCBI Taxonomy" id="2968085"/>
    <lineage>
        <taxon>Bacteria</taxon>
        <taxon>Bacillati</taxon>
        <taxon>Actinomycetota</taxon>
        <taxon>Actinomycetes</taxon>
        <taxon>Micrococcales</taxon>
        <taxon>Cellulomonadaceae</taxon>
        <taxon>Cellulomonas</taxon>
    </lineage>
</organism>
<evidence type="ECO:0000256" key="2">
    <source>
        <dbReference type="ARBA" id="ARBA00023043"/>
    </source>
</evidence>
<dbReference type="EMBL" id="CP101989">
    <property type="protein sequence ID" value="UUI65042.1"/>
    <property type="molecule type" value="Genomic_DNA"/>
</dbReference>
<evidence type="ECO:0000256" key="1">
    <source>
        <dbReference type="ARBA" id="ARBA00022737"/>
    </source>
</evidence>
<keyword evidence="5" id="KW-1185">Reference proteome</keyword>
<keyword evidence="2 3" id="KW-0040">ANK repeat</keyword>
<dbReference type="Pfam" id="PF13637">
    <property type="entry name" value="Ank_4"/>
    <property type="match status" value="2"/>
</dbReference>
<dbReference type="Proteomes" id="UP001317322">
    <property type="component" value="Chromosome"/>
</dbReference>
<protein>
    <submittedName>
        <fullName evidence="4">Ankyrin repeat domain-containing protein</fullName>
    </submittedName>
</protein>
<keyword evidence="1" id="KW-0677">Repeat</keyword>